<dbReference type="Proteomes" id="UP001166251">
    <property type="component" value="Unassembled WGS sequence"/>
</dbReference>
<name>A0ABS7EG54_9GAMM</name>
<reference evidence="7" key="1">
    <citation type="submission" date="2021-07" db="EMBL/GenBank/DDBJ databases">
        <title>Neiella marina sp. nov., isolated from the intestinal content of sea cucumber Apostichopus japonicus.</title>
        <authorList>
            <person name="Bai X."/>
        </authorList>
    </citation>
    <scope>NUCLEOTIDE SEQUENCE</scope>
    <source>
        <strain evidence="7">126</strain>
    </source>
</reference>
<evidence type="ECO:0000256" key="4">
    <source>
        <dbReference type="PROSITE-ProRule" id="PRU00473"/>
    </source>
</evidence>
<dbReference type="PANTHER" id="PTHR30329:SF21">
    <property type="entry name" value="LIPOPROTEIN YIAD-RELATED"/>
    <property type="match status" value="1"/>
</dbReference>
<dbReference type="InterPro" id="IPR006665">
    <property type="entry name" value="OmpA-like"/>
</dbReference>
<dbReference type="PROSITE" id="PS51257">
    <property type="entry name" value="PROKAR_LIPOPROTEIN"/>
    <property type="match status" value="1"/>
</dbReference>
<organism evidence="7 8">
    <name type="scientific">Neiella holothuriorum</name>
    <dbReference type="NCBI Taxonomy" id="2870530"/>
    <lineage>
        <taxon>Bacteria</taxon>
        <taxon>Pseudomonadati</taxon>
        <taxon>Pseudomonadota</taxon>
        <taxon>Gammaproteobacteria</taxon>
        <taxon>Alteromonadales</taxon>
        <taxon>Echinimonadaceae</taxon>
        <taxon>Neiella</taxon>
    </lineage>
</organism>
<dbReference type="RefSeq" id="WP_220104002.1">
    <property type="nucleotide sequence ID" value="NZ_JAHZSS010000010.1"/>
</dbReference>
<evidence type="ECO:0000313" key="7">
    <source>
        <dbReference type="EMBL" id="MBW8191319.1"/>
    </source>
</evidence>
<evidence type="ECO:0000256" key="3">
    <source>
        <dbReference type="ARBA" id="ARBA00023237"/>
    </source>
</evidence>
<dbReference type="CDD" id="cd07185">
    <property type="entry name" value="OmpA_C-like"/>
    <property type="match status" value="1"/>
</dbReference>
<dbReference type="SUPFAM" id="SSF103088">
    <property type="entry name" value="OmpA-like"/>
    <property type="match status" value="1"/>
</dbReference>
<feature type="signal peptide" evidence="5">
    <location>
        <begin position="1"/>
        <end position="23"/>
    </location>
</feature>
<keyword evidence="2 4" id="KW-0472">Membrane</keyword>
<evidence type="ECO:0000256" key="1">
    <source>
        <dbReference type="ARBA" id="ARBA00004442"/>
    </source>
</evidence>
<evidence type="ECO:0000259" key="6">
    <source>
        <dbReference type="PROSITE" id="PS51123"/>
    </source>
</evidence>
<dbReference type="PANTHER" id="PTHR30329">
    <property type="entry name" value="STATOR ELEMENT OF FLAGELLAR MOTOR COMPLEX"/>
    <property type="match status" value="1"/>
</dbReference>
<protein>
    <submittedName>
        <fullName evidence="7">OmpA family protein</fullName>
    </submittedName>
</protein>
<keyword evidence="8" id="KW-1185">Reference proteome</keyword>
<keyword evidence="3" id="KW-0998">Cell outer membrane</keyword>
<proteinExistence type="predicted"/>
<dbReference type="PROSITE" id="PS51123">
    <property type="entry name" value="OMPA_2"/>
    <property type="match status" value="1"/>
</dbReference>
<evidence type="ECO:0000256" key="5">
    <source>
        <dbReference type="SAM" id="SignalP"/>
    </source>
</evidence>
<comment type="caution">
    <text evidence="7">The sequence shown here is derived from an EMBL/GenBank/DDBJ whole genome shotgun (WGS) entry which is preliminary data.</text>
</comment>
<dbReference type="Gene3D" id="3.30.1330.60">
    <property type="entry name" value="OmpA-like domain"/>
    <property type="match status" value="1"/>
</dbReference>
<accession>A0ABS7EG54</accession>
<dbReference type="Pfam" id="PF00691">
    <property type="entry name" value="OmpA"/>
    <property type="match status" value="1"/>
</dbReference>
<dbReference type="InterPro" id="IPR036737">
    <property type="entry name" value="OmpA-like_sf"/>
</dbReference>
<dbReference type="InterPro" id="IPR050330">
    <property type="entry name" value="Bact_OuterMem_StrucFunc"/>
</dbReference>
<dbReference type="InterPro" id="IPR006664">
    <property type="entry name" value="OMP_bac"/>
</dbReference>
<feature type="chain" id="PRO_5047448878" evidence="5">
    <location>
        <begin position="24"/>
        <end position="153"/>
    </location>
</feature>
<feature type="domain" description="OmpA-like" evidence="6">
    <location>
        <begin position="40"/>
        <end position="153"/>
    </location>
</feature>
<gene>
    <name evidence="7" type="ORF">K0504_09745</name>
</gene>
<evidence type="ECO:0000313" key="8">
    <source>
        <dbReference type="Proteomes" id="UP001166251"/>
    </source>
</evidence>
<comment type="subcellular location">
    <subcellularLocation>
        <location evidence="1">Cell outer membrane</location>
    </subcellularLocation>
</comment>
<dbReference type="PRINTS" id="PR01021">
    <property type="entry name" value="OMPADOMAIN"/>
</dbReference>
<evidence type="ECO:0000256" key="2">
    <source>
        <dbReference type="ARBA" id="ARBA00023136"/>
    </source>
</evidence>
<keyword evidence="5" id="KW-0732">Signal</keyword>
<dbReference type="EMBL" id="JAHZSS010000010">
    <property type="protein sequence ID" value="MBW8191319.1"/>
    <property type="molecule type" value="Genomic_DNA"/>
</dbReference>
<sequence length="153" mass="17212">MYRPALLSSLIILVTACSQTDPATPVAEFVDVLTPPAPLSSDQQKRLTHHSFFIYDEATLSREDFESVQAHAQYIAQNKELIVLVAGHADERGTDEYNHELGMRRAQAVARALRQNGVAEHQLILRSYASNKPIAHRGTEHSHRLNRRATIIY</sequence>